<evidence type="ECO:0000256" key="6">
    <source>
        <dbReference type="SAM" id="Phobius"/>
    </source>
</evidence>
<name>A0A437QJJ7_9PROT</name>
<feature type="transmembrane region" description="Helical" evidence="6">
    <location>
        <begin position="6"/>
        <end position="24"/>
    </location>
</feature>
<evidence type="ECO:0008006" key="9">
    <source>
        <dbReference type="Google" id="ProtNLM"/>
    </source>
</evidence>
<keyword evidence="5 6" id="KW-0472">Membrane</keyword>
<protein>
    <recommendedName>
        <fullName evidence="9">Amino acid transporter</fullName>
    </recommendedName>
</protein>
<dbReference type="PANTHER" id="PTHR30086:SF20">
    <property type="entry name" value="ARGININE EXPORTER PROTEIN ARGO-RELATED"/>
    <property type="match status" value="1"/>
</dbReference>
<comment type="caution">
    <text evidence="7">The sequence shown here is derived from an EMBL/GenBank/DDBJ whole genome shotgun (WGS) entry which is preliminary data.</text>
</comment>
<keyword evidence="2" id="KW-1003">Cell membrane</keyword>
<evidence type="ECO:0000256" key="2">
    <source>
        <dbReference type="ARBA" id="ARBA00022475"/>
    </source>
</evidence>
<dbReference type="Proteomes" id="UP000287447">
    <property type="component" value="Unassembled WGS sequence"/>
</dbReference>
<dbReference type="GO" id="GO:0015171">
    <property type="term" value="F:amino acid transmembrane transporter activity"/>
    <property type="evidence" value="ECO:0007669"/>
    <property type="project" value="TreeGrafter"/>
</dbReference>
<proteinExistence type="predicted"/>
<evidence type="ECO:0000256" key="5">
    <source>
        <dbReference type="ARBA" id="ARBA00023136"/>
    </source>
</evidence>
<organism evidence="7 8">
    <name type="scientific">Hwanghaeella grinnelliae</name>
    <dbReference type="NCBI Taxonomy" id="2500179"/>
    <lineage>
        <taxon>Bacteria</taxon>
        <taxon>Pseudomonadati</taxon>
        <taxon>Pseudomonadota</taxon>
        <taxon>Alphaproteobacteria</taxon>
        <taxon>Rhodospirillales</taxon>
        <taxon>Rhodospirillaceae</taxon>
        <taxon>Hwanghaeella</taxon>
    </lineage>
</organism>
<feature type="transmembrane region" description="Helical" evidence="6">
    <location>
        <begin position="178"/>
        <end position="195"/>
    </location>
</feature>
<feature type="transmembrane region" description="Helical" evidence="6">
    <location>
        <begin position="107"/>
        <end position="130"/>
    </location>
</feature>
<comment type="subcellular location">
    <subcellularLocation>
        <location evidence="1">Cell membrane</location>
        <topology evidence="1">Multi-pass membrane protein</topology>
    </subcellularLocation>
</comment>
<evidence type="ECO:0000313" key="8">
    <source>
        <dbReference type="Proteomes" id="UP000287447"/>
    </source>
</evidence>
<feature type="transmembrane region" description="Helical" evidence="6">
    <location>
        <begin position="67"/>
        <end position="87"/>
    </location>
</feature>
<keyword evidence="3 6" id="KW-0812">Transmembrane</keyword>
<evidence type="ECO:0000256" key="3">
    <source>
        <dbReference type="ARBA" id="ARBA00022692"/>
    </source>
</evidence>
<keyword evidence="4 6" id="KW-1133">Transmembrane helix</keyword>
<feature type="transmembrane region" description="Helical" evidence="6">
    <location>
        <begin position="142"/>
        <end position="166"/>
    </location>
</feature>
<dbReference type="InterPro" id="IPR001123">
    <property type="entry name" value="LeuE-type"/>
</dbReference>
<dbReference type="PANTHER" id="PTHR30086">
    <property type="entry name" value="ARGININE EXPORTER PROTEIN ARGO"/>
    <property type="match status" value="1"/>
</dbReference>
<evidence type="ECO:0000313" key="7">
    <source>
        <dbReference type="EMBL" id="RVU34683.1"/>
    </source>
</evidence>
<dbReference type="RefSeq" id="WP_127766738.1">
    <property type="nucleotide sequence ID" value="NZ_SADE01000003.1"/>
</dbReference>
<dbReference type="Pfam" id="PF01810">
    <property type="entry name" value="LysE"/>
    <property type="match status" value="1"/>
</dbReference>
<dbReference type="GO" id="GO:0005886">
    <property type="term" value="C:plasma membrane"/>
    <property type="evidence" value="ECO:0007669"/>
    <property type="project" value="UniProtKB-SubCell"/>
</dbReference>
<accession>A0A437QJJ7</accession>
<dbReference type="OrthoDB" id="5638726at2"/>
<evidence type="ECO:0000256" key="1">
    <source>
        <dbReference type="ARBA" id="ARBA00004651"/>
    </source>
</evidence>
<sequence>MPFFTGLGMTASMIVALGPQNAYLIKHGLLRQSVVLRIAAIYVAIDVALIALGALGVGAVIGDSPDLRLVFSILAAMFFFVYGIMNIRKAFRKHVPAVDMETGKSRYSTAILVSIANPGVLFDTVVLVGGLAGQYDLLADRLVFSAGAATASLMWFSAIAALSFYVGYYVTSDKVWRVLDLVIGALMIALSGVILKDTAEIAIASIGSFFA</sequence>
<dbReference type="EMBL" id="SADE01000003">
    <property type="protein sequence ID" value="RVU34683.1"/>
    <property type="molecule type" value="Genomic_DNA"/>
</dbReference>
<keyword evidence="8" id="KW-1185">Reference proteome</keyword>
<evidence type="ECO:0000256" key="4">
    <source>
        <dbReference type="ARBA" id="ARBA00022989"/>
    </source>
</evidence>
<reference evidence="8" key="1">
    <citation type="submission" date="2019-01" db="EMBL/GenBank/DDBJ databases">
        <title>Gri0909 isolated from a small marine red alga.</title>
        <authorList>
            <person name="Kim J."/>
            <person name="Jeong S.E."/>
            <person name="Jeon C.O."/>
        </authorList>
    </citation>
    <scope>NUCLEOTIDE SEQUENCE [LARGE SCALE GENOMIC DNA]</scope>
    <source>
        <strain evidence="8">Gri0909</strain>
    </source>
</reference>
<gene>
    <name evidence="7" type="ORF">EOI86_17670</name>
</gene>
<feature type="transmembrane region" description="Helical" evidence="6">
    <location>
        <begin position="36"/>
        <end position="61"/>
    </location>
</feature>
<dbReference type="AlphaFoldDB" id="A0A437QJJ7"/>